<dbReference type="SUPFAM" id="SSF141868">
    <property type="entry name" value="EAL domain-like"/>
    <property type="match status" value="1"/>
</dbReference>
<dbReference type="Pfam" id="PF00990">
    <property type="entry name" value="GGDEF"/>
    <property type="match status" value="1"/>
</dbReference>
<reference evidence="4 5" key="1">
    <citation type="submission" date="2023-01" db="EMBL/GenBank/DDBJ databases">
        <title>Novel species of the genus Asticcacaulis isolated from rivers.</title>
        <authorList>
            <person name="Lu H."/>
        </authorList>
    </citation>
    <scope>NUCLEOTIDE SEQUENCE [LARGE SCALE GENOMIC DNA]</scope>
    <source>
        <strain evidence="4 5">BYS171W</strain>
    </source>
</reference>
<dbReference type="SMART" id="SM00052">
    <property type="entry name" value="EAL"/>
    <property type="match status" value="1"/>
</dbReference>
<dbReference type="InterPro" id="IPR001633">
    <property type="entry name" value="EAL_dom"/>
</dbReference>
<dbReference type="PANTHER" id="PTHR44757">
    <property type="entry name" value="DIGUANYLATE CYCLASE DGCP"/>
    <property type="match status" value="1"/>
</dbReference>
<feature type="domain" description="EAL" evidence="2">
    <location>
        <begin position="461"/>
        <end position="709"/>
    </location>
</feature>
<dbReference type="PROSITE" id="PS50887">
    <property type="entry name" value="GGDEF"/>
    <property type="match status" value="1"/>
</dbReference>
<dbReference type="CDD" id="cd01949">
    <property type="entry name" value="GGDEF"/>
    <property type="match status" value="1"/>
</dbReference>
<dbReference type="Gene3D" id="3.20.20.450">
    <property type="entry name" value="EAL domain"/>
    <property type="match status" value="1"/>
</dbReference>
<dbReference type="Pfam" id="PF00563">
    <property type="entry name" value="EAL"/>
    <property type="match status" value="1"/>
</dbReference>
<dbReference type="SMART" id="SM00267">
    <property type="entry name" value="GGDEF"/>
    <property type="match status" value="1"/>
</dbReference>
<gene>
    <name evidence="4" type="ORF">PQU92_15750</name>
</gene>
<dbReference type="InterPro" id="IPR000160">
    <property type="entry name" value="GGDEF_dom"/>
</dbReference>
<dbReference type="CDD" id="cd01948">
    <property type="entry name" value="EAL"/>
    <property type="match status" value="1"/>
</dbReference>
<dbReference type="InterPro" id="IPR035919">
    <property type="entry name" value="EAL_sf"/>
</dbReference>
<proteinExistence type="predicted"/>
<evidence type="ECO:0000313" key="4">
    <source>
        <dbReference type="EMBL" id="MDC7684739.1"/>
    </source>
</evidence>
<evidence type="ECO:0000313" key="5">
    <source>
        <dbReference type="Proteomes" id="UP001214854"/>
    </source>
</evidence>
<sequence length="729" mass="80425">MAIVVVAAVCALIGSLWMWAVQTDKASLAREENLVRVGLSVYAENNARLMAPMTIWSTAVENTAVNFNHTWVADNYGSYFEEYLAYERTFVLDAANRPVFVWHEKAELSPEHYGEFQGPVQAMATALRQKYKQQRAAGQPFKSRSNSMSSLAVADGQIYMLGASLVLPDEHDARLSRYTPYMVVGVHMITPAELVELSHQHMLSEISMVRKGQVLDPSAAKLMLVNDNDEARAELTWMPDRPGQAMFVRALAPVLFVGFSLGAIALLLLYQTNKTARSLIASEARAKHMALHDALTGLPNRTLFADRLTQATERLRRQGGHVAVFCIGLDRFKDVNDTLGHSAGDELIRVSANRIAGMIRTGDTLARLGGDEFVIIQTDTEPHSAAALAKRVLENLSGNVALESGQVYSSCSIGVTLLHEADIDAAEALRQADLALYRAKELGRAQFAFFEVEMDATIKLRKQLETGLREALHVEAIEVVYQPQVDHYGHIVGVEALARWTHPTRGPISPAYFVPLAEECGLMMELGTLIMKRAMLDSKRWPGLKVAINVSATQLRSPRFLPELKALLAETHVEPRHIEIEITEGVLLNDDTSTQHTLNALRHMGFSIALDDFGTGYSSLGYLSRYPVDKIKIDRSFVSNLGVDPDAEAVIRAIIKLAKALNLNIVAEGVETKAQRNILRQAGCAIIQGYLFSKPVPVGEIDLMRDAQPQAQVTHINRARARHVGVLRG</sequence>
<keyword evidence="1" id="KW-1133">Transmembrane helix</keyword>
<dbReference type="SUPFAM" id="SSF55073">
    <property type="entry name" value="Nucleotide cyclase"/>
    <property type="match status" value="1"/>
</dbReference>
<dbReference type="InterPro" id="IPR052155">
    <property type="entry name" value="Biofilm_reg_signaling"/>
</dbReference>
<evidence type="ECO:0000256" key="1">
    <source>
        <dbReference type="SAM" id="Phobius"/>
    </source>
</evidence>
<dbReference type="NCBIfam" id="TIGR00254">
    <property type="entry name" value="GGDEF"/>
    <property type="match status" value="1"/>
</dbReference>
<dbReference type="Gene3D" id="3.30.70.270">
    <property type="match status" value="1"/>
</dbReference>
<name>A0ABT5HXH1_9CAUL</name>
<dbReference type="EMBL" id="JAQQKX010000015">
    <property type="protein sequence ID" value="MDC7684739.1"/>
    <property type="molecule type" value="Genomic_DNA"/>
</dbReference>
<comment type="caution">
    <text evidence="4">The sequence shown here is derived from an EMBL/GenBank/DDBJ whole genome shotgun (WGS) entry which is preliminary data.</text>
</comment>
<organism evidence="4 5">
    <name type="scientific">Asticcacaulis aquaticus</name>
    <dbReference type="NCBI Taxonomy" id="2984212"/>
    <lineage>
        <taxon>Bacteria</taxon>
        <taxon>Pseudomonadati</taxon>
        <taxon>Pseudomonadota</taxon>
        <taxon>Alphaproteobacteria</taxon>
        <taxon>Caulobacterales</taxon>
        <taxon>Caulobacteraceae</taxon>
        <taxon>Asticcacaulis</taxon>
    </lineage>
</organism>
<accession>A0ABT5HXH1</accession>
<keyword evidence="5" id="KW-1185">Reference proteome</keyword>
<dbReference type="PROSITE" id="PS50883">
    <property type="entry name" value="EAL"/>
    <property type="match status" value="1"/>
</dbReference>
<evidence type="ECO:0000259" key="3">
    <source>
        <dbReference type="PROSITE" id="PS50887"/>
    </source>
</evidence>
<keyword evidence="1" id="KW-0472">Membrane</keyword>
<evidence type="ECO:0000259" key="2">
    <source>
        <dbReference type="PROSITE" id="PS50883"/>
    </source>
</evidence>
<dbReference type="InterPro" id="IPR043128">
    <property type="entry name" value="Rev_trsase/Diguanyl_cyclase"/>
</dbReference>
<dbReference type="Pfam" id="PF05228">
    <property type="entry name" value="CHASE4"/>
    <property type="match status" value="1"/>
</dbReference>
<dbReference type="InterPro" id="IPR029787">
    <property type="entry name" value="Nucleotide_cyclase"/>
</dbReference>
<feature type="transmembrane region" description="Helical" evidence="1">
    <location>
        <begin position="250"/>
        <end position="270"/>
    </location>
</feature>
<dbReference type="InterPro" id="IPR007892">
    <property type="entry name" value="CHASE4"/>
</dbReference>
<dbReference type="RefSeq" id="WP_272749210.1">
    <property type="nucleotide sequence ID" value="NZ_JAQQKX010000015.1"/>
</dbReference>
<protein>
    <submittedName>
        <fullName evidence="4">EAL domain-containing protein</fullName>
    </submittedName>
</protein>
<keyword evidence="1" id="KW-0812">Transmembrane</keyword>
<dbReference type="Proteomes" id="UP001214854">
    <property type="component" value="Unassembled WGS sequence"/>
</dbReference>
<feature type="domain" description="GGDEF" evidence="3">
    <location>
        <begin position="320"/>
        <end position="452"/>
    </location>
</feature>
<dbReference type="PANTHER" id="PTHR44757:SF2">
    <property type="entry name" value="BIOFILM ARCHITECTURE MAINTENANCE PROTEIN MBAA"/>
    <property type="match status" value="1"/>
</dbReference>